<keyword evidence="4" id="KW-0812">Transmembrane</keyword>
<dbReference type="InterPro" id="IPR033140">
    <property type="entry name" value="Lipase_GDXG_put_SER_AS"/>
</dbReference>
<keyword evidence="2" id="KW-0378">Hydrolase</keyword>
<dbReference type="Proteomes" id="UP001175261">
    <property type="component" value="Unassembled WGS sequence"/>
</dbReference>
<keyword evidence="4" id="KW-0472">Membrane</keyword>
<evidence type="ECO:0000259" key="5">
    <source>
        <dbReference type="Pfam" id="PF07859"/>
    </source>
</evidence>
<dbReference type="PANTHER" id="PTHR48081">
    <property type="entry name" value="AB HYDROLASE SUPERFAMILY PROTEIN C4A8.06C"/>
    <property type="match status" value="1"/>
</dbReference>
<evidence type="ECO:0000313" key="6">
    <source>
        <dbReference type="EMBL" id="KAK0389143.1"/>
    </source>
</evidence>
<dbReference type="AlphaFoldDB" id="A0AA39GM44"/>
<sequence>MACLSVLSKVLLYLYAIIYTPFLVLHFLLDVPRYVLPWARPSSKWTLNQAVRMRVVRFLLLHWSLTKSGDRLHLGQGREKNRFEVAAPRSPKLYRGVLLDNTVQPAQLGMTWTPARPPPPSLVSPGMSVALHFHGGAYVIGNGRDEDTGLLVRSLTRHAGFSYVCTPQYRLSSGTRGHFPAPLQDALTAYLFLIKTKGIPAEQIVFSGDSAGANLALALLRYIHEYGREDEIPLPRAVMLWSPWVDVSAALVQDMTQSPNYSTDYLNKKFGRWGAETISDHGRIDVAGPYLSPLHHPFRLERSLPTFVHAGGSEVLCDDITEFSKRYGEQGWLVHLDVTEGCPHDILLLGARIGFGDEADGAADHAREFLSRATGLKLQALC</sequence>
<feature type="domain" description="Alpha/beta hydrolase fold-3" evidence="5">
    <location>
        <begin position="131"/>
        <end position="347"/>
    </location>
</feature>
<name>A0AA39GM44_SARSR</name>
<dbReference type="PROSITE" id="PS01174">
    <property type="entry name" value="LIPASE_GDXG_SER"/>
    <property type="match status" value="1"/>
</dbReference>
<feature type="transmembrane region" description="Helical" evidence="4">
    <location>
        <begin position="12"/>
        <end position="29"/>
    </location>
</feature>
<dbReference type="InterPro" id="IPR013094">
    <property type="entry name" value="AB_hydrolase_3"/>
</dbReference>
<reference evidence="6" key="1">
    <citation type="submission" date="2022-10" db="EMBL/GenBank/DDBJ databases">
        <title>Determination and structural analysis of whole genome sequence of Sarocladium strictum F4-1.</title>
        <authorList>
            <person name="Hu L."/>
            <person name="Jiang Y."/>
        </authorList>
    </citation>
    <scope>NUCLEOTIDE SEQUENCE</scope>
    <source>
        <strain evidence="6">F4-1</strain>
    </source>
</reference>
<dbReference type="PANTHER" id="PTHR48081:SF17">
    <property type="entry name" value="ALPHA_BETA HYDROLASE FOLD-3 DOMAIN-CONTAINING PROTEIN"/>
    <property type="match status" value="1"/>
</dbReference>
<evidence type="ECO:0000256" key="2">
    <source>
        <dbReference type="ARBA" id="ARBA00022801"/>
    </source>
</evidence>
<evidence type="ECO:0000256" key="4">
    <source>
        <dbReference type="SAM" id="Phobius"/>
    </source>
</evidence>
<organism evidence="6 7">
    <name type="scientific">Sarocladium strictum</name>
    <name type="common">Black bundle disease fungus</name>
    <name type="synonym">Acremonium strictum</name>
    <dbReference type="NCBI Taxonomy" id="5046"/>
    <lineage>
        <taxon>Eukaryota</taxon>
        <taxon>Fungi</taxon>
        <taxon>Dikarya</taxon>
        <taxon>Ascomycota</taxon>
        <taxon>Pezizomycotina</taxon>
        <taxon>Sordariomycetes</taxon>
        <taxon>Hypocreomycetidae</taxon>
        <taxon>Hypocreales</taxon>
        <taxon>Sarocladiaceae</taxon>
        <taxon>Sarocladium</taxon>
    </lineage>
</organism>
<dbReference type="InterPro" id="IPR029058">
    <property type="entry name" value="AB_hydrolase_fold"/>
</dbReference>
<evidence type="ECO:0000256" key="1">
    <source>
        <dbReference type="ARBA" id="ARBA00010515"/>
    </source>
</evidence>
<comment type="caution">
    <text evidence="6">The sequence shown here is derived from an EMBL/GenBank/DDBJ whole genome shotgun (WGS) entry which is preliminary data.</text>
</comment>
<evidence type="ECO:0000256" key="3">
    <source>
        <dbReference type="PROSITE-ProRule" id="PRU10038"/>
    </source>
</evidence>
<feature type="active site" evidence="3">
    <location>
        <position position="210"/>
    </location>
</feature>
<keyword evidence="4" id="KW-1133">Transmembrane helix</keyword>
<dbReference type="Pfam" id="PF07859">
    <property type="entry name" value="Abhydrolase_3"/>
    <property type="match status" value="1"/>
</dbReference>
<evidence type="ECO:0000313" key="7">
    <source>
        <dbReference type="Proteomes" id="UP001175261"/>
    </source>
</evidence>
<protein>
    <recommendedName>
        <fullName evidence="5">Alpha/beta hydrolase fold-3 domain-containing protein</fullName>
    </recommendedName>
</protein>
<dbReference type="InterPro" id="IPR050300">
    <property type="entry name" value="GDXG_lipolytic_enzyme"/>
</dbReference>
<comment type="similarity">
    <text evidence="1">Belongs to the 'GDXG' lipolytic enzyme family.</text>
</comment>
<dbReference type="Gene3D" id="3.40.50.1820">
    <property type="entry name" value="alpha/beta hydrolase"/>
    <property type="match status" value="1"/>
</dbReference>
<dbReference type="GO" id="GO:0016787">
    <property type="term" value="F:hydrolase activity"/>
    <property type="evidence" value="ECO:0007669"/>
    <property type="project" value="UniProtKB-KW"/>
</dbReference>
<dbReference type="SUPFAM" id="SSF53474">
    <property type="entry name" value="alpha/beta-Hydrolases"/>
    <property type="match status" value="1"/>
</dbReference>
<proteinExistence type="inferred from homology"/>
<dbReference type="EMBL" id="JAPDFR010000002">
    <property type="protein sequence ID" value="KAK0389143.1"/>
    <property type="molecule type" value="Genomic_DNA"/>
</dbReference>
<accession>A0AA39GM44</accession>
<gene>
    <name evidence="6" type="ORF">NLU13_2718</name>
</gene>
<keyword evidence="7" id="KW-1185">Reference proteome</keyword>